<name>J0L8T0_AURST</name>
<feature type="compositionally biased region" description="Basic residues" evidence="1">
    <location>
        <begin position="168"/>
        <end position="181"/>
    </location>
</feature>
<feature type="compositionally biased region" description="Acidic residues" evidence="1">
    <location>
        <begin position="374"/>
        <end position="383"/>
    </location>
</feature>
<feature type="compositionally biased region" description="Basic and acidic residues" evidence="1">
    <location>
        <begin position="91"/>
        <end position="107"/>
    </location>
</feature>
<proteinExistence type="predicted"/>
<feature type="compositionally biased region" description="Basic and acidic residues" evidence="1">
    <location>
        <begin position="55"/>
        <end position="67"/>
    </location>
</feature>
<feature type="compositionally biased region" description="Low complexity" evidence="1">
    <location>
        <begin position="81"/>
        <end position="90"/>
    </location>
</feature>
<dbReference type="Proteomes" id="UP000006514">
    <property type="component" value="Unassembled WGS sequence"/>
</dbReference>
<accession>J0L8T0</accession>
<feature type="compositionally biased region" description="Basic and acidic residues" evidence="1">
    <location>
        <begin position="397"/>
        <end position="426"/>
    </location>
</feature>
<feature type="region of interest" description="Disordered" evidence="1">
    <location>
        <begin position="152"/>
        <end position="267"/>
    </location>
</feature>
<reference evidence="3" key="1">
    <citation type="journal article" date="2012" name="Science">
        <title>The Paleozoic origin of enzymatic lignin decomposition reconstructed from 31 fungal genomes.</title>
        <authorList>
            <person name="Floudas D."/>
            <person name="Binder M."/>
            <person name="Riley R."/>
            <person name="Barry K."/>
            <person name="Blanchette R.A."/>
            <person name="Henrissat B."/>
            <person name="Martinez A.T."/>
            <person name="Otillar R."/>
            <person name="Spatafora J.W."/>
            <person name="Yadav J.S."/>
            <person name="Aerts A."/>
            <person name="Benoit I."/>
            <person name="Boyd A."/>
            <person name="Carlson A."/>
            <person name="Copeland A."/>
            <person name="Coutinho P.M."/>
            <person name="de Vries R.P."/>
            <person name="Ferreira P."/>
            <person name="Findley K."/>
            <person name="Foster B."/>
            <person name="Gaskell J."/>
            <person name="Glotzer D."/>
            <person name="Gorecki P."/>
            <person name="Heitman J."/>
            <person name="Hesse C."/>
            <person name="Hori C."/>
            <person name="Igarashi K."/>
            <person name="Jurgens J.A."/>
            <person name="Kallen N."/>
            <person name="Kersten P."/>
            <person name="Kohler A."/>
            <person name="Kuees U."/>
            <person name="Kumar T.K.A."/>
            <person name="Kuo A."/>
            <person name="LaButti K."/>
            <person name="Larrondo L.F."/>
            <person name="Lindquist E."/>
            <person name="Ling A."/>
            <person name="Lombard V."/>
            <person name="Lucas S."/>
            <person name="Lundell T."/>
            <person name="Martin R."/>
            <person name="McLaughlin D.J."/>
            <person name="Morgenstern I."/>
            <person name="Morin E."/>
            <person name="Murat C."/>
            <person name="Nagy L.G."/>
            <person name="Nolan M."/>
            <person name="Ohm R.A."/>
            <person name="Patyshakuliyeva A."/>
            <person name="Rokas A."/>
            <person name="Ruiz-Duenas F.J."/>
            <person name="Sabat G."/>
            <person name="Salamov A."/>
            <person name="Samejima M."/>
            <person name="Schmutz J."/>
            <person name="Slot J.C."/>
            <person name="St John F."/>
            <person name="Stenlid J."/>
            <person name="Sun H."/>
            <person name="Sun S."/>
            <person name="Syed K."/>
            <person name="Tsang A."/>
            <person name="Wiebenga A."/>
            <person name="Young D."/>
            <person name="Pisabarro A."/>
            <person name="Eastwood D.C."/>
            <person name="Martin F."/>
            <person name="Cullen D."/>
            <person name="Grigoriev I.V."/>
            <person name="Hibbett D.S."/>
        </authorList>
    </citation>
    <scope>NUCLEOTIDE SEQUENCE [LARGE SCALE GENOMIC DNA]</scope>
    <source>
        <strain evidence="3">TFB10046</strain>
    </source>
</reference>
<dbReference type="AlphaFoldDB" id="J0L8T0"/>
<dbReference type="EMBL" id="JH688662">
    <property type="protein sequence ID" value="EJD32776.1"/>
    <property type="molecule type" value="Genomic_DNA"/>
</dbReference>
<sequence>MHPPRGAQEPAPSPALSSAASSSQSPRRLNNGVAPKKTSETVAAVATANRDDDDTTPHDSLTGDDRHHTARAFKTPQPNLPAASRGSGASARDRSRSPSRASRHEGSDTILTIEGKNGAAGHMIARPNTRTRATTAAVIVLVLQTERCNRDAQPLIRPPWDHGGKSGKPTHRGSRGGKGRNKAAAQEGSGAAAGLSNGTSAPSIDVHAGPSNARISAYLSADPNSHPPAPGDGPTLNFVTPPPDLLSTLRDGPPRKRKRRDEDDAAHGRSFKRMRWEDEFDADVRGWLYQVRSLAENELKKHGSVQLEKEALLREVELLRTSVAELRWDVSVLRGLSDETGNAHWEFVEEELRRLRNPPARDDSKRLNMYGDTDLSDASDTDDMNVRSELDDDDEYVHDARLGYGEWKKRPDEPRDRDASRTRAEPRANASRARPQSRPGSPPRWDQSRSRARSPLRHPTPSTSRGIQPDGAQDPKVSRPSRAPPPLHPAPAPVDYAASIDEVVMEGVTIDVVGDIDAPDIHDADVEHALAAAERDQRAMNDNFISRSLDAILETLPHANLRAAMRETLWDFTSGYQLPMPLGRYGHPHLKNWSWGDIDPRRIFKDSYSGAKLAKDSAEFKRLALEAVTLPFAGRSITQRVVVGWAHRDGILPLPGWRAEPDVMHEARSNPSKVTTAVRRQNSVNREKCVMYTEWDLVDFECMLLIRMSRPPNVPRALRQTVQVGNEWNDMIWDALMYGWGKRRTAWGNEDEDTVFADFEPVHEYEKGPQAYSGDGSAADVFAHLRRCGFGLTRLVGTKRQDLVNELAAKQGCDAKDLDKSAKRAYLSANVTFEPIPDGRAITAFLDTSIKM</sequence>
<feature type="compositionally biased region" description="Pro residues" evidence="1">
    <location>
        <begin position="482"/>
        <end position="492"/>
    </location>
</feature>
<evidence type="ECO:0000256" key="1">
    <source>
        <dbReference type="SAM" id="MobiDB-lite"/>
    </source>
</evidence>
<feature type="compositionally biased region" description="Low complexity" evidence="1">
    <location>
        <begin position="183"/>
        <end position="194"/>
    </location>
</feature>
<gene>
    <name evidence="2" type="ORF">AURDEDRAFT_178126</name>
</gene>
<protein>
    <submittedName>
        <fullName evidence="2">Uncharacterized protein</fullName>
    </submittedName>
</protein>
<dbReference type="InParanoid" id="J0L8T0"/>
<feature type="region of interest" description="Disordered" evidence="1">
    <location>
        <begin position="358"/>
        <end position="493"/>
    </location>
</feature>
<feature type="compositionally biased region" description="Low complexity" evidence="1">
    <location>
        <begin position="14"/>
        <end position="26"/>
    </location>
</feature>
<evidence type="ECO:0000313" key="2">
    <source>
        <dbReference type="EMBL" id="EJD32776.1"/>
    </source>
</evidence>
<evidence type="ECO:0000313" key="3">
    <source>
        <dbReference type="Proteomes" id="UP000006514"/>
    </source>
</evidence>
<organism evidence="2 3">
    <name type="scientific">Auricularia subglabra (strain TFB-10046 / SS5)</name>
    <name type="common">White-rot fungus</name>
    <name type="synonym">Auricularia delicata (strain TFB10046)</name>
    <dbReference type="NCBI Taxonomy" id="717982"/>
    <lineage>
        <taxon>Eukaryota</taxon>
        <taxon>Fungi</taxon>
        <taxon>Dikarya</taxon>
        <taxon>Basidiomycota</taxon>
        <taxon>Agaricomycotina</taxon>
        <taxon>Agaricomycetes</taxon>
        <taxon>Auriculariales</taxon>
        <taxon>Auriculariaceae</taxon>
        <taxon>Auricularia</taxon>
    </lineage>
</organism>
<feature type="region of interest" description="Disordered" evidence="1">
    <location>
        <begin position="1"/>
        <end position="120"/>
    </location>
</feature>
<dbReference type="KEGG" id="adl:AURDEDRAFT_178126"/>
<keyword evidence="3" id="KW-1185">Reference proteome</keyword>